<organism evidence="4 5">
    <name type="scientific">Ophiocordyceps australis</name>
    <dbReference type="NCBI Taxonomy" id="1399860"/>
    <lineage>
        <taxon>Eukaryota</taxon>
        <taxon>Fungi</taxon>
        <taxon>Dikarya</taxon>
        <taxon>Ascomycota</taxon>
        <taxon>Pezizomycotina</taxon>
        <taxon>Sordariomycetes</taxon>
        <taxon>Hypocreomycetidae</taxon>
        <taxon>Hypocreales</taxon>
        <taxon>Ophiocordycipitaceae</taxon>
        <taxon>Ophiocordyceps</taxon>
    </lineage>
</organism>
<evidence type="ECO:0000256" key="2">
    <source>
        <dbReference type="ARBA" id="ARBA00023002"/>
    </source>
</evidence>
<evidence type="ECO:0000313" key="5">
    <source>
        <dbReference type="Proteomes" id="UP000226192"/>
    </source>
</evidence>
<protein>
    <recommendedName>
        <fullName evidence="6">Oxidase ustYa</fullName>
    </recommendedName>
</protein>
<accession>A0A2C5YCX1</accession>
<dbReference type="OrthoDB" id="3687641at2759"/>
<dbReference type="AlphaFoldDB" id="A0A2C5YCX1"/>
<evidence type="ECO:0000256" key="1">
    <source>
        <dbReference type="ARBA" id="ARBA00004685"/>
    </source>
</evidence>
<dbReference type="PANTHER" id="PTHR33365:SF11">
    <property type="entry name" value="TAT PATHWAY SIGNAL SEQUENCE"/>
    <property type="match status" value="1"/>
</dbReference>
<dbReference type="PANTHER" id="PTHR33365">
    <property type="entry name" value="YALI0B05434P"/>
    <property type="match status" value="1"/>
</dbReference>
<keyword evidence="2" id="KW-0560">Oxidoreductase</keyword>
<keyword evidence="5" id="KW-1185">Reference proteome</keyword>
<dbReference type="EMBL" id="NJET01000016">
    <property type="protein sequence ID" value="PHH65556.1"/>
    <property type="molecule type" value="Genomic_DNA"/>
</dbReference>
<comment type="caution">
    <text evidence="4">The sequence shown here is derived from an EMBL/GenBank/DDBJ whole genome shotgun (WGS) entry which is preliminary data.</text>
</comment>
<evidence type="ECO:0000313" key="4">
    <source>
        <dbReference type="EMBL" id="PHH65556.1"/>
    </source>
</evidence>
<proteinExistence type="inferred from homology"/>
<dbReference type="InterPro" id="IPR021765">
    <property type="entry name" value="UstYa-like"/>
</dbReference>
<comment type="similarity">
    <text evidence="3">Belongs to the ustYa family.</text>
</comment>
<name>A0A2C5YCX1_9HYPO</name>
<dbReference type="Proteomes" id="UP000226192">
    <property type="component" value="Unassembled WGS sequence"/>
</dbReference>
<reference evidence="4 5" key="1">
    <citation type="submission" date="2017-06" db="EMBL/GenBank/DDBJ databases">
        <title>Ant-infecting Ophiocordyceps genomes reveal a high diversity of potential behavioral manipulation genes and a possible major role for enterotoxins.</title>
        <authorList>
            <person name="De Bekker C."/>
            <person name="Evans H.C."/>
            <person name="Brachmann A."/>
            <person name="Hughes D.P."/>
        </authorList>
    </citation>
    <scope>NUCLEOTIDE SEQUENCE [LARGE SCALE GENOMIC DNA]</scope>
    <source>
        <strain evidence="4 5">Map64</strain>
    </source>
</reference>
<dbReference type="GO" id="GO:0043386">
    <property type="term" value="P:mycotoxin biosynthetic process"/>
    <property type="evidence" value="ECO:0007669"/>
    <property type="project" value="InterPro"/>
</dbReference>
<evidence type="ECO:0000256" key="3">
    <source>
        <dbReference type="ARBA" id="ARBA00035112"/>
    </source>
</evidence>
<dbReference type="Pfam" id="PF11807">
    <property type="entry name" value="UstYa"/>
    <property type="match status" value="1"/>
</dbReference>
<sequence>MVIIMATIGLVNITHGETLAFPPELQPSAVVFQRDARFMANSSLQSNPVWDGLVADGRGFVVVNSPEKYNLKPGVKLDDGSEKYSVSMFHQLQCLKLLRSNYYATTQQQISRRQNHDASHVHINHCFDYLRQAIMCCGDLTLEWPSAMHNSSTSFDGWGIAHKCRSWHQALQWTSLHKAPHNGSHP</sequence>
<comment type="pathway">
    <text evidence="1">Mycotoxin biosynthesis.</text>
</comment>
<gene>
    <name evidence="4" type="ORF">CDD81_1991</name>
</gene>
<dbReference type="STRING" id="1399860.A0A2C5YCX1"/>
<evidence type="ECO:0008006" key="6">
    <source>
        <dbReference type="Google" id="ProtNLM"/>
    </source>
</evidence>
<dbReference type="GO" id="GO:0016491">
    <property type="term" value="F:oxidoreductase activity"/>
    <property type="evidence" value="ECO:0007669"/>
    <property type="project" value="UniProtKB-KW"/>
</dbReference>